<reference evidence="2 3" key="1">
    <citation type="journal article" date="2013" name="BMC Genomics">
        <title>ContigScape: a Cytoscape plugin facilitating microbial genome gap closing.</title>
        <authorList>
            <person name="Tang B."/>
            <person name="Wang Q."/>
            <person name="Yang M."/>
            <person name="Xie F."/>
            <person name="Zhu Y."/>
            <person name="Zhuo Y."/>
            <person name="Wang S."/>
            <person name="Gao H."/>
            <person name="Ding X."/>
            <person name="Zhang L."/>
            <person name="Zhao G."/>
            <person name="Zheng H."/>
        </authorList>
    </citation>
    <scope>NUCLEOTIDE SEQUENCE [LARGE SCALE GENOMIC DNA]</scope>
    <source>
        <strain evidence="2 3">HCCB10007</strain>
    </source>
</reference>
<feature type="compositionally biased region" description="Low complexity" evidence="1">
    <location>
        <begin position="149"/>
        <end position="166"/>
    </location>
</feature>
<dbReference type="KEGG" id="aoi:AORI_4980"/>
<feature type="compositionally biased region" description="Polar residues" evidence="1">
    <location>
        <begin position="171"/>
        <end position="226"/>
    </location>
</feature>
<organism evidence="2 3">
    <name type="scientific">Amycolatopsis keratiniphila</name>
    <dbReference type="NCBI Taxonomy" id="129921"/>
    <lineage>
        <taxon>Bacteria</taxon>
        <taxon>Bacillati</taxon>
        <taxon>Actinomycetota</taxon>
        <taxon>Actinomycetes</taxon>
        <taxon>Pseudonocardiales</taxon>
        <taxon>Pseudonocardiaceae</taxon>
        <taxon>Amycolatopsis</taxon>
        <taxon>Amycolatopsis japonica group</taxon>
    </lineage>
</organism>
<accession>R4SW34</accession>
<proteinExistence type="predicted"/>
<feature type="compositionally biased region" description="Basic and acidic residues" evidence="1">
    <location>
        <begin position="125"/>
        <end position="135"/>
    </location>
</feature>
<evidence type="ECO:0000256" key="1">
    <source>
        <dbReference type="SAM" id="MobiDB-lite"/>
    </source>
</evidence>
<sequence>MPSRAIRLLRAGKSGSGGCVASSAPTSATAGLLPSRNRKNALSCTGSGAAPPRHDAPTAATTRVVSSPCRAFHVSVRSAAAAAKAEDPNRERGRILALNTSPGPLSARSGVILAGGAKSASASRWKAETRKDRSAVRAPIPLAADEIGTSRASPRTASRPRPSSAPWCAAMSTTGSSVPTATRSSGAPRSYAASANRSRTAGSSSLRTASTSGAAPSHGRSPTATASRIRAFSGVRAEDSLASRRMLQETVGSP</sequence>
<keyword evidence="3" id="KW-1185">Reference proteome</keyword>
<gene>
    <name evidence="2" type="ORF">AORI_4980</name>
</gene>
<dbReference type="AlphaFoldDB" id="R4SW34"/>
<evidence type="ECO:0000313" key="3">
    <source>
        <dbReference type="Proteomes" id="UP000013968"/>
    </source>
</evidence>
<dbReference type="EMBL" id="CP003410">
    <property type="protein sequence ID" value="AGM07564.1"/>
    <property type="molecule type" value="Genomic_DNA"/>
</dbReference>
<name>R4SW34_9PSEU</name>
<dbReference type="Proteomes" id="UP000013968">
    <property type="component" value="Chromosome"/>
</dbReference>
<feature type="region of interest" description="Disordered" evidence="1">
    <location>
        <begin position="12"/>
        <end position="59"/>
    </location>
</feature>
<dbReference type="HOGENOM" id="CLU_1092554_0_0_11"/>
<protein>
    <submittedName>
        <fullName evidence="2">Uncharacterized protein</fullName>
    </submittedName>
</protein>
<evidence type="ECO:0000313" key="2">
    <source>
        <dbReference type="EMBL" id="AGM07564.1"/>
    </source>
</evidence>
<feature type="region of interest" description="Disordered" evidence="1">
    <location>
        <begin position="117"/>
        <end position="227"/>
    </location>
</feature>